<protein>
    <submittedName>
        <fullName evidence="1">Uncharacterized protein</fullName>
    </submittedName>
</protein>
<dbReference type="AlphaFoldDB" id="X0WH55"/>
<proteinExistence type="predicted"/>
<gene>
    <name evidence="1" type="ORF">S01H1_41208</name>
</gene>
<evidence type="ECO:0000313" key="1">
    <source>
        <dbReference type="EMBL" id="GAG12021.1"/>
    </source>
</evidence>
<organism evidence="1">
    <name type="scientific">marine sediment metagenome</name>
    <dbReference type="NCBI Taxonomy" id="412755"/>
    <lineage>
        <taxon>unclassified sequences</taxon>
        <taxon>metagenomes</taxon>
        <taxon>ecological metagenomes</taxon>
    </lineage>
</organism>
<comment type="caution">
    <text evidence="1">The sequence shown here is derived from an EMBL/GenBank/DDBJ whole genome shotgun (WGS) entry which is preliminary data.</text>
</comment>
<sequence length="40" mass="4433">DMNFSHTFDKKGGHIQDGMYVYISVADKITVNLDYGPTGP</sequence>
<dbReference type="EMBL" id="BARS01026127">
    <property type="protein sequence ID" value="GAG12021.1"/>
    <property type="molecule type" value="Genomic_DNA"/>
</dbReference>
<feature type="non-terminal residue" evidence="1">
    <location>
        <position position="1"/>
    </location>
</feature>
<accession>X0WH55</accession>
<name>X0WH55_9ZZZZ</name>
<reference evidence="1" key="1">
    <citation type="journal article" date="2014" name="Front. Microbiol.">
        <title>High frequency of phylogenetically diverse reductive dehalogenase-homologous genes in deep subseafloor sedimentary metagenomes.</title>
        <authorList>
            <person name="Kawai M."/>
            <person name="Futagami T."/>
            <person name="Toyoda A."/>
            <person name="Takaki Y."/>
            <person name="Nishi S."/>
            <person name="Hori S."/>
            <person name="Arai W."/>
            <person name="Tsubouchi T."/>
            <person name="Morono Y."/>
            <person name="Uchiyama I."/>
            <person name="Ito T."/>
            <person name="Fujiyama A."/>
            <person name="Inagaki F."/>
            <person name="Takami H."/>
        </authorList>
    </citation>
    <scope>NUCLEOTIDE SEQUENCE</scope>
    <source>
        <strain evidence="1">Expedition CK06-06</strain>
    </source>
</reference>